<keyword evidence="2" id="KW-1185">Reference proteome</keyword>
<feature type="region of interest" description="Disordered" evidence="1">
    <location>
        <begin position="1"/>
        <end position="88"/>
    </location>
</feature>
<gene>
    <name evidence="3" type="primary">LOC110309873</name>
</gene>
<reference evidence="3" key="1">
    <citation type="submission" date="2025-08" db="UniProtKB">
        <authorList>
            <consortium name="RefSeq"/>
        </authorList>
    </citation>
    <scope>IDENTIFICATION</scope>
</reference>
<dbReference type="Proteomes" id="UP000515126">
    <property type="component" value="Chromosome 14"/>
</dbReference>
<organism evidence="2 3">
    <name type="scientific">Mus caroli</name>
    <name type="common">Ryukyu mouse</name>
    <name type="synonym">Ricefield mouse</name>
    <dbReference type="NCBI Taxonomy" id="10089"/>
    <lineage>
        <taxon>Eukaryota</taxon>
        <taxon>Metazoa</taxon>
        <taxon>Chordata</taxon>
        <taxon>Craniata</taxon>
        <taxon>Vertebrata</taxon>
        <taxon>Euteleostomi</taxon>
        <taxon>Mammalia</taxon>
        <taxon>Eutheria</taxon>
        <taxon>Euarchontoglires</taxon>
        <taxon>Glires</taxon>
        <taxon>Rodentia</taxon>
        <taxon>Myomorpha</taxon>
        <taxon>Muroidea</taxon>
        <taxon>Muridae</taxon>
        <taxon>Murinae</taxon>
        <taxon>Mus</taxon>
        <taxon>Mus</taxon>
    </lineage>
</organism>
<evidence type="ECO:0000313" key="2">
    <source>
        <dbReference type="Proteomes" id="UP000515126"/>
    </source>
</evidence>
<dbReference type="RefSeq" id="XP_029324723.1">
    <property type="nucleotide sequence ID" value="XM_029468863.1"/>
</dbReference>
<name>A0A6P7PUY9_MUSCR</name>
<dbReference type="GeneID" id="110309873"/>
<evidence type="ECO:0000256" key="1">
    <source>
        <dbReference type="SAM" id="MobiDB-lite"/>
    </source>
</evidence>
<dbReference type="AlphaFoldDB" id="A0A6P7PUY9"/>
<accession>A0A6P7PUY9</accession>
<dbReference type="KEGG" id="mcal:110309873"/>
<evidence type="ECO:0000313" key="3">
    <source>
        <dbReference type="RefSeq" id="XP_029324723.1"/>
    </source>
</evidence>
<protein>
    <submittedName>
        <fullName evidence="3">Uncharacterized protein LOC110309873</fullName>
    </submittedName>
</protein>
<sequence length="123" mass="12837">MLADTPLAGDRVPNRPRLLVPARLGASPAVVRGITRSAPGPWSGNAQLGGCRNQTAPGGAPAGRSPLGPPRQRHGAHLAARTPRPMCRNRAGGCPLAKQEICSLGEREQGSSENKLQIGQRIL</sequence>
<proteinExistence type="predicted"/>